<feature type="non-terminal residue" evidence="2">
    <location>
        <position position="1"/>
    </location>
</feature>
<feature type="compositionally biased region" description="Basic and acidic residues" evidence="1">
    <location>
        <begin position="17"/>
        <end position="37"/>
    </location>
</feature>
<name>A0A6J4NLT8_9ACTN</name>
<evidence type="ECO:0000256" key="1">
    <source>
        <dbReference type="SAM" id="MobiDB-lite"/>
    </source>
</evidence>
<protein>
    <submittedName>
        <fullName evidence="2">Uncharacterized protein</fullName>
    </submittedName>
</protein>
<evidence type="ECO:0000313" key="2">
    <source>
        <dbReference type="EMBL" id="CAA9391510.1"/>
    </source>
</evidence>
<sequence length="37" mass="4209">GRTGGLHGDLLQRARVRAREGHRACSRRGREAARRRL</sequence>
<proteinExistence type="predicted"/>
<dbReference type="EMBL" id="CADCUZ010000008">
    <property type="protein sequence ID" value="CAA9391510.1"/>
    <property type="molecule type" value="Genomic_DNA"/>
</dbReference>
<feature type="region of interest" description="Disordered" evidence="1">
    <location>
        <begin position="1"/>
        <end position="37"/>
    </location>
</feature>
<organism evidence="2">
    <name type="scientific">uncultured Rubrobacteraceae bacterium</name>
    <dbReference type="NCBI Taxonomy" id="349277"/>
    <lineage>
        <taxon>Bacteria</taxon>
        <taxon>Bacillati</taxon>
        <taxon>Actinomycetota</taxon>
        <taxon>Rubrobacteria</taxon>
        <taxon>Rubrobacterales</taxon>
        <taxon>Rubrobacteraceae</taxon>
        <taxon>environmental samples</taxon>
    </lineage>
</organism>
<accession>A0A6J4NLT8</accession>
<gene>
    <name evidence="2" type="ORF">AVDCRST_MAG55-115</name>
</gene>
<reference evidence="2" key="1">
    <citation type="submission" date="2020-02" db="EMBL/GenBank/DDBJ databases">
        <authorList>
            <person name="Meier V. D."/>
        </authorList>
    </citation>
    <scope>NUCLEOTIDE SEQUENCE</scope>
    <source>
        <strain evidence="2">AVDCRST_MAG55</strain>
    </source>
</reference>
<dbReference type="AlphaFoldDB" id="A0A6J4NLT8"/>
<feature type="non-terminal residue" evidence="2">
    <location>
        <position position="37"/>
    </location>
</feature>